<gene>
    <name evidence="1" type="ORF">CCMP2556_LOCUS33461</name>
</gene>
<evidence type="ECO:0000313" key="1">
    <source>
        <dbReference type="EMBL" id="CAK9068126.1"/>
    </source>
</evidence>
<dbReference type="Proteomes" id="UP001642484">
    <property type="component" value="Unassembled WGS sequence"/>
</dbReference>
<proteinExistence type="predicted"/>
<accession>A0ABP0NWD8</accession>
<sequence length="423" mass="47687">MVLCFAPRSDVLRDNDSDEKVINKLQDAVHWPPEKLLNEGKDCWEPCGNVSGDCAWCGKGNACCRFNAEFDPEECTGITDFTVKDRHTCVTPVAYHALKHRKQECWSHCGKSGYCNWCGKGNSCCMQSGASWDSTECHGAFGFHLKNKHECVATLGECPFLEEPDGYGGCRKPAQPPALTFYMYKAAGPNWPVELNQSGSMGSLSGVMWYLHNDIVVHCPRTHGIDRIRRYMVTLKPTEALFYKTGKVFDRYVEYQNAKAKDLSTSQERWSKYGYNPGCLHVDRHKDRAAYADAIWYSMPGSCPSKDLWSSTLACMKREPGGWCKNPNGTSSCTWKAEYAGEIFLDELVGIVDYATFCSSGHYEFDLETDAGIGNDFWNQKLNVAACKLRVQRAHQLFEKKYPSMPFSMDRRPCDADEPNPLT</sequence>
<comment type="caution">
    <text evidence="1">The sequence shown here is derived from an EMBL/GenBank/DDBJ whole genome shotgun (WGS) entry which is preliminary data.</text>
</comment>
<name>A0ABP0NWD8_9DINO</name>
<dbReference type="EMBL" id="CAXAMN010022295">
    <property type="protein sequence ID" value="CAK9068126.1"/>
    <property type="molecule type" value="Genomic_DNA"/>
</dbReference>
<keyword evidence="2" id="KW-1185">Reference proteome</keyword>
<protein>
    <submittedName>
        <fullName evidence="1">Uncharacterized protein</fullName>
    </submittedName>
</protein>
<organism evidence="1 2">
    <name type="scientific">Durusdinium trenchii</name>
    <dbReference type="NCBI Taxonomy" id="1381693"/>
    <lineage>
        <taxon>Eukaryota</taxon>
        <taxon>Sar</taxon>
        <taxon>Alveolata</taxon>
        <taxon>Dinophyceae</taxon>
        <taxon>Suessiales</taxon>
        <taxon>Symbiodiniaceae</taxon>
        <taxon>Durusdinium</taxon>
    </lineage>
</organism>
<evidence type="ECO:0000313" key="2">
    <source>
        <dbReference type="Proteomes" id="UP001642484"/>
    </source>
</evidence>
<reference evidence="1 2" key="1">
    <citation type="submission" date="2024-02" db="EMBL/GenBank/DDBJ databases">
        <authorList>
            <person name="Chen Y."/>
            <person name="Shah S."/>
            <person name="Dougan E. K."/>
            <person name="Thang M."/>
            <person name="Chan C."/>
        </authorList>
    </citation>
    <scope>NUCLEOTIDE SEQUENCE [LARGE SCALE GENOMIC DNA]</scope>
</reference>